<dbReference type="Proteomes" id="UP000572007">
    <property type="component" value="Unassembled WGS sequence"/>
</dbReference>
<dbReference type="RefSeq" id="WP_067638835.1">
    <property type="nucleotide sequence ID" value="NZ_JAAXOM010000001.1"/>
</dbReference>
<sequence length="134" mass="14885">MYLVIGFAPTTPRGLMLVAVQPLLVFCGFVGEVNNLPERIAWRVSEDAMTAAAQVCEPAGDPRWIGMFRVDAVRRDSDGACAFAIGQRSDTDGLAYFAPGTNPPDDTQQRRAHAYYQPFDGNWFRYEFAPGYID</sequence>
<keyword evidence="2" id="KW-1185">Reference proteome</keyword>
<reference evidence="1 2" key="1">
    <citation type="submission" date="2020-04" db="EMBL/GenBank/DDBJ databases">
        <title>MicrobeNet Type strains.</title>
        <authorList>
            <person name="Nicholson A.C."/>
        </authorList>
    </citation>
    <scope>NUCLEOTIDE SEQUENCE [LARGE SCALE GENOMIC DNA]</scope>
    <source>
        <strain evidence="1 2">DSM 44960</strain>
    </source>
</reference>
<accession>A0A846W1F6</accession>
<gene>
    <name evidence="1" type="ORF">HGA10_04110</name>
</gene>
<dbReference type="EMBL" id="JAAXOM010000001">
    <property type="protein sequence ID" value="NKX86498.1"/>
    <property type="molecule type" value="Genomic_DNA"/>
</dbReference>
<organism evidence="1 2">
    <name type="scientific">Nocardia coubleae</name>
    <dbReference type="NCBI Taxonomy" id="356147"/>
    <lineage>
        <taxon>Bacteria</taxon>
        <taxon>Bacillati</taxon>
        <taxon>Actinomycetota</taxon>
        <taxon>Actinomycetes</taxon>
        <taxon>Mycobacteriales</taxon>
        <taxon>Nocardiaceae</taxon>
        <taxon>Nocardia</taxon>
    </lineage>
</organism>
<dbReference type="AlphaFoldDB" id="A0A846W1F6"/>
<evidence type="ECO:0000313" key="1">
    <source>
        <dbReference type="EMBL" id="NKX86498.1"/>
    </source>
</evidence>
<proteinExistence type="predicted"/>
<name>A0A846W1F6_9NOCA</name>
<comment type="caution">
    <text evidence="1">The sequence shown here is derived from an EMBL/GenBank/DDBJ whole genome shotgun (WGS) entry which is preliminary data.</text>
</comment>
<protein>
    <submittedName>
        <fullName evidence="1">Uncharacterized protein</fullName>
    </submittedName>
</protein>
<evidence type="ECO:0000313" key="2">
    <source>
        <dbReference type="Proteomes" id="UP000572007"/>
    </source>
</evidence>